<dbReference type="AlphaFoldDB" id="S0EMV9"/>
<reference evidence="2" key="1">
    <citation type="journal article" date="2013" name="PLoS Pathog.">
        <title>Deciphering the cryptic genome: genome-wide analyses of the rice pathogen Fusarium fujikuroi reveal complex regulation of secondary metabolism and novel metabolites.</title>
        <authorList>
            <person name="Wiemann P."/>
            <person name="Sieber C.M."/>
            <person name="von Bargen K.W."/>
            <person name="Studt L."/>
            <person name="Niehaus E.M."/>
            <person name="Espino J.J."/>
            <person name="Huss K."/>
            <person name="Michielse C.B."/>
            <person name="Albermann S."/>
            <person name="Wagner D."/>
            <person name="Bergner S.V."/>
            <person name="Connolly L.R."/>
            <person name="Fischer A."/>
            <person name="Reuter G."/>
            <person name="Kleigrewe K."/>
            <person name="Bald T."/>
            <person name="Wingfield B.D."/>
            <person name="Ophir R."/>
            <person name="Freeman S."/>
            <person name="Hippler M."/>
            <person name="Smith K.M."/>
            <person name="Brown D.W."/>
            <person name="Proctor R.H."/>
            <person name="Munsterkotter M."/>
            <person name="Freitag M."/>
            <person name="Humpf H.U."/>
            <person name="Guldener U."/>
            <person name="Tudzynski B."/>
        </authorList>
    </citation>
    <scope>NUCLEOTIDE SEQUENCE [LARGE SCALE GENOMIC DNA]</scope>
    <source>
        <strain evidence="2">CBS 195.34 / IMI 58289 / NRRL A-6831</strain>
    </source>
</reference>
<keyword evidence="2" id="KW-1185">Reference proteome</keyword>
<dbReference type="InterPro" id="IPR043129">
    <property type="entry name" value="ATPase_NBD"/>
</dbReference>
<accession>S0EMV9</accession>
<evidence type="ECO:0000313" key="1">
    <source>
        <dbReference type="EMBL" id="CCT73763.1"/>
    </source>
</evidence>
<dbReference type="PANTHER" id="PTHR42749">
    <property type="entry name" value="CELL SHAPE-DETERMINING PROTEIN MREB"/>
    <property type="match status" value="1"/>
</dbReference>
<dbReference type="Gene3D" id="3.30.420.40">
    <property type="match status" value="1"/>
</dbReference>
<name>S0EMV9_GIBF5</name>
<dbReference type="SUPFAM" id="SSF53067">
    <property type="entry name" value="Actin-like ATPase domain"/>
    <property type="match status" value="2"/>
</dbReference>
<dbReference type="RefSeq" id="XP_023435841.1">
    <property type="nucleotide sequence ID" value="XM_023568684.1"/>
</dbReference>
<sequence length="561" mass="62690">MPSFQTPSKLVVAIDFGETNSSVSYAFLPEGVRPESPHLTVRAVQNYRYEISMRRGNSMCLEVPTLMRYPNDWVFQTLDELRSEPPGTSLPENDRVQLGFQVQHYMTKVMSHSDKTCSLLYGFKNLMNQSESHEVQNRHLVKTLRRLSQNHSCSREISIHDMVLLVTIDYLTNLLSHAKTEITGSTNITSTELVICVPVIWRQKALRGIQACVAIAARRVNFLGVDFGNDCVTQVFMITEPEAAATWLLSNRLIVGDGDVFTILDAGGGTCDALTYTVTRSLPLRLERQLVHHSVKSPIHVGNTCGSNALNDAFRRLLENLLADHDYLNEGGATLEGHMYKLAIHDFEHHVKPVWVVSQNNQDYQLEVLGLRSNPGSQRPCTNRLTIQAGTLNNIYQHVCEEVSMLMTKQLHAIAQLGLKTGKVVLVGGFGESAPLRSHLHEALANFDAAHDSNAQLYVADEHERVKISHHSYLHEHNKDAQRIGTLKTDVAHLLHPHFLVKNEGAQGPSCDDGRNLYWKFPYELVLTIDGLNMKHVQAFEGQEIGAMRVEIAPGFAPGAN</sequence>
<dbReference type="PANTHER" id="PTHR42749:SF1">
    <property type="entry name" value="CELL SHAPE-DETERMINING PROTEIN MREB"/>
    <property type="match status" value="1"/>
</dbReference>
<dbReference type="Proteomes" id="UP000016800">
    <property type="component" value="Chromosome IX"/>
</dbReference>
<proteinExistence type="predicted"/>
<dbReference type="HOGENOM" id="CLU_009958_2_0_1"/>
<dbReference type="VEuPathDB" id="FungiDB:FFUJ_09416"/>
<organism evidence="1 2">
    <name type="scientific">Gibberella fujikuroi (strain CBS 195.34 / IMI 58289 / NRRL A-6831)</name>
    <name type="common">Bakanae and foot rot disease fungus</name>
    <name type="synonym">Fusarium fujikuroi</name>
    <dbReference type="NCBI Taxonomy" id="1279085"/>
    <lineage>
        <taxon>Eukaryota</taxon>
        <taxon>Fungi</taxon>
        <taxon>Dikarya</taxon>
        <taxon>Ascomycota</taxon>
        <taxon>Pezizomycotina</taxon>
        <taxon>Sordariomycetes</taxon>
        <taxon>Hypocreomycetidae</taxon>
        <taxon>Hypocreales</taxon>
        <taxon>Nectriaceae</taxon>
        <taxon>Fusarium</taxon>
        <taxon>Fusarium fujikuroi species complex</taxon>
    </lineage>
</organism>
<evidence type="ECO:0000313" key="2">
    <source>
        <dbReference type="Proteomes" id="UP000016800"/>
    </source>
</evidence>
<dbReference type="GeneID" id="35402884"/>
<dbReference type="EMBL" id="HF679031">
    <property type="protein sequence ID" value="CCT73763.1"/>
    <property type="molecule type" value="Genomic_DNA"/>
</dbReference>
<protein>
    <submittedName>
        <fullName evidence="1">Related to hsp70 protein</fullName>
    </submittedName>
</protein>
<dbReference type="STRING" id="1279085.S0EMV9"/>
<dbReference type="CDD" id="cd10170">
    <property type="entry name" value="ASKHA_NBD_HSP70"/>
    <property type="match status" value="1"/>
</dbReference>
<gene>
    <name evidence="1" type="ORF">FFUJ_09416</name>
</gene>